<dbReference type="KEGG" id="cprv:CYPRO_0549"/>
<keyword evidence="7" id="KW-0675">Receptor</keyword>
<keyword evidence="9" id="KW-0407">Ion channel</keyword>
<keyword evidence="6 10" id="KW-0472">Membrane</keyword>
<dbReference type="RefSeq" id="WP_114983169.1">
    <property type="nucleotide sequence ID" value="NZ_CP027806.1"/>
</dbReference>
<organism evidence="14 15">
    <name type="scientific">Cyclonatronum proteinivorum</name>
    <dbReference type="NCBI Taxonomy" id="1457365"/>
    <lineage>
        <taxon>Bacteria</taxon>
        <taxon>Pseudomonadati</taxon>
        <taxon>Balneolota</taxon>
        <taxon>Balneolia</taxon>
        <taxon>Balneolales</taxon>
        <taxon>Cyclonatronaceae</taxon>
        <taxon>Cyclonatronum</taxon>
    </lineage>
</organism>
<keyword evidence="3 10" id="KW-0812">Transmembrane</keyword>
<dbReference type="SMART" id="SM00062">
    <property type="entry name" value="PBPb"/>
    <property type="match status" value="1"/>
</dbReference>
<comment type="subcellular location">
    <subcellularLocation>
        <location evidence="1">Membrane</location>
        <topology evidence="1">Multi-pass membrane protein</topology>
    </subcellularLocation>
</comment>
<gene>
    <name evidence="14" type="ORF">CYPRO_0549</name>
</gene>
<dbReference type="PRINTS" id="PR00169">
    <property type="entry name" value="KCHANNEL"/>
</dbReference>
<feature type="transmembrane region" description="Helical" evidence="10">
    <location>
        <begin position="142"/>
        <end position="163"/>
    </location>
</feature>
<sequence length="359" mass="39402">MKTFSCFTLLILFFGSITQPLQAAAAGFPAEEEVVVGIRIAPPFVIEEADGTYSGITISLWEHIAGELNIPFRYEARDIEGLLSGVQDGSLFAAAAALTITAEREAVVDFTHPFYVTGLGIATGYTPRGVWQAFLAVFSPEFLFILALLLGVLLFWGVLVWIFERRGNQEFGGSPAEGIGSGFWWAAVTMTTVGYGDKSPRTLGGRVVGFVWMFAGVIVISFFTASIASSLTITQLDSKVGGPEDLPFVRTGVLSGSATVGMLEERRIRFTTYGSIREGLESVRDGRIDAFVHDAPIIRYEADQQFRNEVQVLPRSFNDQYYGIALPLGAPYRNAINTVLLEFISSPEWSEIRQRYGEE</sequence>
<evidence type="ECO:0000313" key="14">
    <source>
        <dbReference type="EMBL" id="AXI99833.1"/>
    </source>
</evidence>
<feature type="chain" id="PRO_5017039482" evidence="11">
    <location>
        <begin position="24"/>
        <end position="359"/>
    </location>
</feature>
<keyword evidence="5" id="KW-0406">Ion transport</keyword>
<keyword evidence="11" id="KW-0732">Signal</keyword>
<evidence type="ECO:0000256" key="1">
    <source>
        <dbReference type="ARBA" id="ARBA00004141"/>
    </source>
</evidence>
<dbReference type="Gene3D" id="1.10.287.70">
    <property type="match status" value="1"/>
</dbReference>
<keyword evidence="15" id="KW-1185">Reference proteome</keyword>
<dbReference type="Proteomes" id="UP000254808">
    <property type="component" value="Chromosome"/>
</dbReference>
<evidence type="ECO:0000256" key="7">
    <source>
        <dbReference type="ARBA" id="ARBA00023170"/>
    </source>
</evidence>
<evidence type="ECO:0000259" key="12">
    <source>
        <dbReference type="SMART" id="SM00062"/>
    </source>
</evidence>
<evidence type="ECO:0000256" key="11">
    <source>
        <dbReference type="SAM" id="SignalP"/>
    </source>
</evidence>
<evidence type="ECO:0000313" key="15">
    <source>
        <dbReference type="Proteomes" id="UP000254808"/>
    </source>
</evidence>
<dbReference type="SUPFAM" id="SSF53850">
    <property type="entry name" value="Periplasmic binding protein-like II"/>
    <property type="match status" value="1"/>
</dbReference>
<evidence type="ECO:0000256" key="4">
    <source>
        <dbReference type="ARBA" id="ARBA00022989"/>
    </source>
</evidence>
<keyword evidence="8" id="KW-0325">Glycoprotein</keyword>
<protein>
    <submittedName>
        <fullName evidence="14">Amino acid ABC transporter substrate-binding protein, PAAT family</fullName>
    </submittedName>
</protein>
<dbReference type="Gene3D" id="1.20.5.110">
    <property type="match status" value="1"/>
</dbReference>
<dbReference type="InterPro" id="IPR001320">
    <property type="entry name" value="Iontro_rcpt_C"/>
</dbReference>
<proteinExistence type="predicted"/>
<evidence type="ECO:0000256" key="2">
    <source>
        <dbReference type="ARBA" id="ARBA00022448"/>
    </source>
</evidence>
<evidence type="ECO:0000259" key="13">
    <source>
        <dbReference type="SMART" id="SM00079"/>
    </source>
</evidence>
<reference evidence="14 15" key="1">
    <citation type="submission" date="2018-03" db="EMBL/GenBank/DDBJ databases">
        <title>Phenotypic and genomic properties of Cyclonatronum proteinivorum gen. nov., sp. nov., a haloalkaliphilic bacteroidete from soda lakes possessing Na+-translocating rhodopsin.</title>
        <authorList>
            <person name="Toshchakov S.V."/>
            <person name="Korzhenkov A."/>
            <person name="Samarov N.I."/>
            <person name="Kublanov I.V."/>
            <person name="Muntyan M.S."/>
            <person name="Sorokin D.Y."/>
        </authorList>
    </citation>
    <scope>NUCLEOTIDE SEQUENCE [LARGE SCALE GENOMIC DNA]</scope>
    <source>
        <strain evidence="14 15">Omega</strain>
    </source>
</reference>
<dbReference type="Pfam" id="PF00497">
    <property type="entry name" value="SBP_bac_3"/>
    <property type="match status" value="1"/>
</dbReference>
<evidence type="ECO:0000256" key="10">
    <source>
        <dbReference type="SAM" id="Phobius"/>
    </source>
</evidence>
<dbReference type="InterPro" id="IPR015683">
    <property type="entry name" value="Ionotropic_Glu_rcpt"/>
</dbReference>
<dbReference type="InterPro" id="IPR001638">
    <property type="entry name" value="Solute-binding_3/MltF_N"/>
</dbReference>
<evidence type="ECO:0000256" key="9">
    <source>
        <dbReference type="ARBA" id="ARBA00023303"/>
    </source>
</evidence>
<dbReference type="Pfam" id="PF00060">
    <property type="entry name" value="Lig_chan"/>
    <property type="match status" value="1"/>
</dbReference>
<feature type="signal peptide" evidence="11">
    <location>
        <begin position="1"/>
        <end position="23"/>
    </location>
</feature>
<evidence type="ECO:0000256" key="6">
    <source>
        <dbReference type="ARBA" id="ARBA00023136"/>
    </source>
</evidence>
<dbReference type="SMART" id="SM00079">
    <property type="entry name" value="PBPe"/>
    <property type="match status" value="1"/>
</dbReference>
<dbReference type="SUPFAM" id="SSF81324">
    <property type="entry name" value="Voltage-gated potassium channels"/>
    <property type="match status" value="1"/>
</dbReference>
<keyword evidence="2" id="KW-0813">Transport</keyword>
<dbReference type="PANTHER" id="PTHR18966">
    <property type="entry name" value="IONOTROPIC GLUTAMATE RECEPTOR"/>
    <property type="match status" value="1"/>
</dbReference>
<dbReference type="OrthoDB" id="9799090at2"/>
<dbReference type="GO" id="GO:0016020">
    <property type="term" value="C:membrane"/>
    <property type="evidence" value="ECO:0007669"/>
    <property type="project" value="UniProtKB-SubCell"/>
</dbReference>
<dbReference type="AlphaFoldDB" id="A0A345UH82"/>
<accession>A0A345UH82</accession>
<evidence type="ECO:0000256" key="8">
    <source>
        <dbReference type="ARBA" id="ARBA00023180"/>
    </source>
</evidence>
<keyword evidence="4 10" id="KW-1133">Transmembrane helix</keyword>
<feature type="transmembrane region" description="Helical" evidence="10">
    <location>
        <begin position="207"/>
        <end position="228"/>
    </location>
</feature>
<evidence type="ECO:0000256" key="5">
    <source>
        <dbReference type="ARBA" id="ARBA00023065"/>
    </source>
</evidence>
<name>A0A345UH82_9BACT</name>
<dbReference type="GO" id="GO:0015276">
    <property type="term" value="F:ligand-gated monoatomic ion channel activity"/>
    <property type="evidence" value="ECO:0007669"/>
    <property type="project" value="InterPro"/>
</dbReference>
<feature type="domain" description="Ionotropic glutamate receptor C-terminal" evidence="13">
    <location>
        <begin position="33"/>
        <end position="357"/>
    </location>
</feature>
<dbReference type="EMBL" id="CP027806">
    <property type="protein sequence ID" value="AXI99833.1"/>
    <property type="molecule type" value="Genomic_DNA"/>
</dbReference>
<feature type="domain" description="Solute-binding protein family 3/N-terminal" evidence="12">
    <location>
        <begin position="33"/>
        <end position="359"/>
    </location>
</feature>
<dbReference type="Gene3D" id="3.40.190.10">
    <property type="entry name" value="Periplasmic binding protein-like II"/>
    <property type="match status" value="2"/>
</dbReference>
<evidence type="ECO:0000256" key="3">
    <source>
        <dbReference type="ARBA" id="ARBA00022692"/>
    </source>
</evidence>